<protein>
    <submittedName>
        <fullName evidence="1">Uncharacterized protein</fullName>
    </submittedName>
</protein>
<comment type="caution">
    <text evidence="1">The sequence shown here is derived from an EMBL/GenBank/DDBJ whole genome shotgun (WGS) entry which is preliminary data.</text>
</comment>
<name>A0A1W0E358_9MICR</name>
<accession>A0A1W0E358</accession>
<reference evidence="1 2" key="1">
    <citation type="journal article" date="2017" name="Environ. Microbiol.">
        <title>Decay of the glycolytic pathway and adaptation to intranuclear parasitism within Enterocytozoonidae microsporidia.</title>
        <authorList>
            <person name="Wiredu Boakye D."/>
            <person name="Jaroenlak P."/>
            <person name="Prachumwat A."/>
            <person name="Williams T.A."/>
            <person name="Bateman K.S."/>
            <person name="Itsathitphaisarn O."/>
            <person name="Sritunyalucksana K."/>
            <person name="Paszkiewicz K.H."/>
            <person name="Moore K.A."/>
            <person name="Stentiford G.D."/>
            <person name="Williams B.A."/>
        </authorList>
    </citation>
    <scope>NUCLEOTIDE SEQUENCE [LARGE SCALE GENOMIC DNA]</scope>
    <source>
        <strain evidence="1 2">TH1</strain>
    </source>
</reference>
<dbReference type="Proteomes" id="UP000192758">
    <property type="component" value="Unassembled WGS sequence"/>
</dbReference>
<keyword evidence="2" id="KW-1185">Reference proteome</keyword>
<gene>
    <name evidence="1" type="ORF">EHP00_1102</name>
</gene>
<evidence type="ECO:0000313" key="2">
    <source>
        <dbReference type="Proteomes" id="UP000192758"/>
    </source>
</evidence>
<organism evidence="1 2">
    <name type="scientific">Ecytonucleospora hepatopenaei</name>
    <dbReference type="NCBI Taxonomy" id="646526"/>
    <lineage>
        <taxon>Eukaryota</taxon>
        <taxon>Fungi</taxon>
        <taxon>Fungi incertae sedis</taxon>
        <taxon>Microsporidia</taxon>
        <taxon>Enterocytozoonidae</taxon>
        <taxon>Ecytonucleospora</taxon>
    </lineage>
</organism>
<sequence>MGEDCKNIANLLDERIYSNFNEIKNVSKQIRHSTTIYDNCLDLCEIRKYLEHLNLFNNTISHNKNNRYLSKVYFYYVVAFETFKDAIKECRDILEKNTLEECKTPEQILIYLLNQLIYIFPQKGNLRDYAELYVQQKNTWKK</sequence>
<evidence type="ECO:0000313" key="1">
    <source>
        <dbReference type="EMBL" id="OQS53668.1"/>
    </source>
</evidence>
<dbReference type="VEuPathDB" id="MicrosporidiaDB:EHP00_1102"/>
<dbReference type="AlphaFoldDB" id="A0A1W0E358"/>
<dbReference type="EMBL" id="MNPJ01000026">
    <property type="protein sequence ID" value="OQS53668.1"/>
    <property type="molecule type" value="Genomic_DNA"/>
</dbReference>
<proteinExistence type="predicted"/>